<accession>A0A8J7FI92</accession>
<name>A0A8J7FI92_9NEIS</name>
<dbReference type="CDD" id="cd07067">
    <property type="entry name" value="HP_PGM_like"/>
    <property type="match status" value="1"/>
</dbReference>
<dbReference type="RefSeq" id="WP_194114776.1">
    <property type="nucleotide sequence ID" value="NZ_JADFUA010000001.1"/>
</dbReference>
<dbReference type="InterPro" id="IPR013078">
    <property type="entry name" value="His_Pase_superF_clade-1"/>
</dbReference>
<organism evidence="1 2">
    <name type="scientific">Chitinilyticum piscinae</name>
    <dbReference type="NCBI Taxonomy" id="2866724"/>
    <lineage>
        <taxon>Bacteria</taxon>
        <taxon>Pseudomonadati</taxon>
        <taxon>Pseudomonadota</taxon>
        <taxon>Betaproteobacteria</taxon>
        <taxon>Neisseriales</taxon>
        <taxon>Chitinibacteraceae</taxon>
        <taxon>Chitinilyticum</taxon>
    </lineage>
</organism>
<evidence type="ECO:0000313" key="2">
    <source>
        <dbReference type="Proteomes" id="UP000604481"/>
    </source>
</evidence>
<dbReference type="Gene3D" id="3.40.50.1240">
    <property type="entry name" value="Phosphoglycerate mutase-like"/>
    <property type="match status" value="1"/>
</dbReference>
<dbReference type="InterPro" id="IPR029033">
    <property type="entry name" value="His_PPase_superfam"/>
</dbReference>
<reference evidence="1 2" key="1">
    <citation type="submission" date="2020-10" db="EMBL/GenBank/DDBJ databases">
        <title>The genome sequence of Chitinilyticum litopenaei 4Y14.</title>
        <authorList>
            <person name="Liu Y."/>
        </authorList>
    </citation>
    <scope>NUCLEOTIDE SEQUENCE [LARGE SCALE GENOMIC DNA]</scope>
    <source>
        <strain evidence="1 2">4Y14</strain>
    </source>
</reference>
<dbReference type="SMART" id="SM00855">
    <property type="entry name" value="PGAM"/>
    <property type="match status" value="1"/>
</dbReference>
<proteinExistence type="predicted"/>
<dbReference type="Pfam" id="PF00300">
    <property type="entry name" value="His_Phos_1"/>
    <property type="match status" value="1"/>
</dbReference>
<protein>
    <submittedName>
        <fullName evidence="1">Histidine phosphatase family protein</fullName>
    </submittedName>
</protein>
<evidence type="ECO:0000313" key="1">
    <source>
        <dbReference type="EMBL" id="MBE9608282.1"/>
    </source>
</evidence>
<dbReference type="SUPFAM" id="SSF53254">
    <property type="entry name" value="Phosphoglycerate mutase-like"/>
    <property type="match status" value="1"/>
</dbReference>
<dbReference type="Proteomes" id="UP000604481">
    <property type="component" value="Unassembled WGS sequence"/>
</dbReference>
<keyword evidence="2" id="KW-1185">Reference proteome</keyword>
<dbReference type="EMBL" id="JADFUA010000001">
    <property type="protein sequence ID" value="MBE9608282.1"/>
    <property type="molecule type" value="Genomic_DNA"/>
</dbReference>
<sequence>MDLILWRHAEAEETASTDLARALTGKGRKQASRMAKWLRTQLAGRDADVVLYASQARRSQETANALGWPVSIDARLNPDSASAARVLETSQWPQGGDKVVIIVGHQPMLGRTASLLLGGVEQETSVKKGGIWWFQRRERDGEIDFLLKAMVAPDLLAGLEE</sequence>
<dbReference type="AlphaFoldDB" id="A0A8J7FI92"/>
<comment type="caution">
    <text evidence="1">The sequence shown here is derived from an EMBL/GenBank/DDBJ whole genome shotgun (WGS) entry which is preliminary data.</text>
</comment>
<gene>
    <name evidence="1" type="ORF">INR99_02865</name>
</gene>